<gene>
    <name evidence="11" type="ORF">FF38_05068</name>
</gene>
<dbReference type="Gene3D" id="3.40.50.11840">
    <property type="entry name" value="Diphthamide synthesis DPH1/DPH2 domain 1"/>
    <property type="match status" value="1"/>
</dbReference>
<evidence type="ECO:0000256" key="5">
    <source>
        <dbReference type="ARBA" id="ARBA00022723"/>
    </source>
</evidence>
<organism evidence="11 12">
    <name type="scientific">Lucilia cuprina</name>
    <name type="common">Green bottle fly</name>
    <name type="synonym">Australian sheep blowfly</name>
    <dbReference type="NCBI Taxonomy" id="7375"/>
    <lineage>
        <taxon>Eukaryota</taxon>
        <taxon>Metazoa</taxon>
        <taxon>Ecdysozoa</taxon>
        <taxon>Arthropoda</taxon>
        <taxon>Hexapoda</taxon>
        <taxon>Insecta</taxon>
        <taxon>Pterygota</taxon>
        <taxon>Neoptera</taxon>
        <taxon>Endopterygota</taxon>
        <taxon>Diptera</taxon>
        <taxon>Brachycera</taxon>
        <taxon>Muscomorpha</taxon>
        <taxon>Oestroidea</taxon>
        <taxon>Calliphoridae</taxon>
        <taxon>Luciliinae</taxon>
        <taxon>Lucilia</taxon>
    </lineage>
</organism>
<evidence type="ECO:0000256" key="10">
    <source>
        <dbReference type="SAM" id="MobiDB-lite"/>
    </source>
</evidence>
<dbReference type="Proteomes" id="UP000037069">
    <property type="component" value="Unassembled WGS sequence"/>
</dbReference>
<dbReference type="Pfam" id="PF01866">
    <property type="entry name" value="Diphthamide_syn"/>
    <property type="match status" value="1"/>
</dbReference>
<dbReference type="InterPro" id="IPR042263">
    <property type="entry name" value="DPH1/DPH2_1"/>
</dbReference>
<sequence length="493" mass="55761">MSTAASAFSSSETAALERETERTDETEVTFEQIWNEEQSKNCIEWICKNGYKKVCLQFPDSYLKHSDAIASNIKKAVLTSLEGDKDFKVFILADTSYGSCCVDEIAAAHVDADSVVHFGNACRSKVSRLPVYYSFPQFEIDLPKFYDYLTMFGQNAKDQIVTIYFDIGYHHLFEKCKEELKNILKSFDSKEVNIVCYCGNTFGKLLESGEIITMFNDYDKHVNELDETRVCLFVGGDNQRFFNLSLSSKAAKWFIYDASSGRGSEKNPLTANYIRRRYYYIEKCKDAVTLGLIVATLTADGYLDVVKRLQMMAKSRGIKTQIISVGRINPAKLANFLEIDCFVLIGCAFNNMFESKEFYKPVVSVFEAEMALNPAWHMRYPESYVTDFKELLPEGKSFLEFNANDINQDDISLLTGRLRNCTNGTNGNDVEVSALSEKQQALVAQPRMEVMTTNTGLTFEDRTWQGLDPALGQTEPAKLQKGLSGIPIKYSHD</sequence>
<comment type="similarity">
    <text evidence="3 9">Belongs to the DPH1/DPH2 family. DPH2 subfamily.</text>
</comment>
<evidence type="ECO:0000313" key="11">
    <source>
        <dbReference type="EMBL" id="KNC29690.1"/>
    </source>
</evidence>
<dbReference type="GO" id="GO:0051536">
    <property type="term" value="F:iron-sulfur cluster binding"/>
    <property type="evidence" value="ECO:0007669"/>
    <property type="project" value="UniProtKB-KW"/>
</dbReference>
<dbReference type="FunFam" id="3.40.50.11860:FF:000001">
    <property type="entry name" value="2-(3-amino-3-carboxypropyl)histidine synthase subunit 2"/>
    <property type="match status" value="1"/>
</dbReference>
<dbReference type="PANTHER" id="PTHR10762:SF2">
    <property type="entry name" value="2-(3-AMINO-3-CARBOXYPROPYL)HISTIDINE SYNTHASE SUBUNIT 2"/>
    <property type="match status" value="1"/>
</dbReference>
<keyword evidence="7 9" id="KW-0411">Iron-sulfur</keyword>
<evidence type="ECO:0000256" key="4">
    <source>
        <dbReference type="ARBA" id="ARBA00021914"/>
    </source>
</evidence>
<dbReference type="UniPathway" id="UPA00559"/>
<evidence type="ECO:0000256" key="2">
    <source>
        <dbReference type="ARBA" id="ARBA00005156"/>
    </source>
</evidence>
<feature type="compositionally biased region" description="Low complexity" evidence="10">
    <location>
        <begin position="1"/>
        <end position="14"/>
    </location>
</feature>
<reference evidence="11 12" key="1">
    <citation type="journal article" date="2015" name="Nat. Commun.">
        <title>Lucilia cuprina genome unlocks parasitic fly biology to underpin future interventions.</title>
        <authorList>
            <person name="Anstead C.A."/>
            <person name="Korhonen P.K."/>
            <person name="Young N.D."/>
            <person name="Hall R.S."/>
            <person name="Jex A.R."/>
            <person name="Murali S.C."/>
            <person name="Hughes D.S."/>
            <person name="Lee S.F."/>
            <person name="Perry T."/>
            <person name="Stroehlein A.J."/>
            <person name="Ansell B.R."/>
            <person name="Breugelmans B."/>
            <person name="Hofmann A."/>
            <person name="Qu J."/>
            <person name="Dugan S."/>
            <person name="Lee S.L."/>
            <person name="Chao H."/>
            <person name="Dinh H."/>
            <person name="Han Y."/>
            <person name="Doddapaneni H.V."/>
            <person name="Worley K.C."/>
            <person name="Muzny D.M."/>
            <person name="Ioannidis P."/>
            <person name="Waterhouse R.M."/>
            <person name="Zdobnov E.M."/>
            <person name="James P.J."/>
            <person name="Bagnall N.H."/>
            <person name="Kotze A.C."/>
            <person name="Gibbs R.A."/>
            <person name="Richards S."/>
            <person name="Batterham P."/>
            <person name="Gasser R.B."/>
        </authorList>
    </citation>
    <scope>NUCLEOTIDE SEQUENCE [LARGE SCALE GENOMIC DNA]</scope>
    <source>
        <strain evidence="11 12">LS</strain>
        <tissue evidence="11">Full body</tissue>
    </source>
</reference>
<dbReference type="InterPro" id="IPR016435">
    <property type="entry name" value="DPH1/DPH2"/>
</dbReference>
<evidence type="ECO:0000256" key="3">
    <source>
        <dbReference type="ARBA" id="ARBA00006179"/>
    </source>
</evidence>
<feature type="region of interest" description="Disordered" evidence="10">
    <location>
        <begin position="1"/>
        <end position="27"/>
    </location>
</feature>
<comment type="pathway">
    <text evidence="2 9">Protein modification; peptidyl-diphthamide biosynthesis.</text>
</comment>
<dbReference type="OMA" id="QIWNENH"/>
<comment type="cofactor">
    <cofactor evidence="1">
        <name>[4Fe-4S] cluster</name>
        <dbReference type="ChEBI" id="CHEBI:49883"/>
    </cofactor>
</comment>
<dbReference type="GO" id="GO:0046872">
    <property type="term" value="F:metal ion binding"/>
    <property type="evidence" value="ECO:0007669"/>
    <property type="project" value="UniProtKB-KW"/>
</dbReference>
<dbReference type="STRING" id="7375.A0A0L0CBR8"/>
<keyword evidence="12" id="KW-1185">Reference proteome</keyword>
<dbReference type="SFLD" id="SFLDS00032">
    <property type="entry name" value="Radical_SAM_3-amino-3-carboxyp"/>
    <property type="match status" value="1"/>
</dbReference>
<dbReference type="OrthoDB" id="449241at2759"/>
<keyword evidence="5 9" id="KW-0479">Metal-binding</keyword>
<dbReference type="SFLD" id="SFLDG01121">
    <property type="entry name" value="Diphthamide_biosynthesis"/>
    <property type="match status" value="1"/>
</dbReference>
<keyword evidence="6 9" id="KW-0408">Iron</keyword>
<proteinExistence type="inferred from homology"/>
<dbReference type="InterPro" id="IPR010014">
    <property type="entry name" value="DHP2"/>
</dbReference>
<dbReference type="AlphaFoldDB" id="A0A0L0CBR8"/>
<evidence type="ECO:0000256" key="6">
    <source>
        <dbReference type="ARBA" id="ARBA00023004"/>
    </source>
</evidence>
<feature type="compositionally biased region" description="Basic and acidic residues" evidence="10">
    <location>
        <begin position="15"/>
        <end position="25"/>
    </location>
</feature>
<dbReference type="FunFam" id="3.40.50.11840:FF:000002">
    <property type="entry name" value="2-(3-amino-3-carboxypropyl)histidine synthase subunit 2"/>
    <property type="match status" value="1"/>
</dbReference>
<dbReference type="GO" id="GO:0090560">
    <property type="term" value="F:2-(3-amino-3-carboxypropyl)histidine synthase activity"/>
    <property type="evidence" value="ECO:0007669"/>
    <property type="project" value="InterPro"/>
</dbReference>
<dbReference type="InterPro" id="IPR042265">
    <property type="entry name" value="DPH1/DPH2_3"/>
</dbReference>
<protein>
    <recommendedName>
        <fullName evidence="4 9">2-(3-amino-3-carboxypropyl)histidine synthase subunit 2</fullName>
    </recommendedName>
</protein>
<dbReference type="PANTHER" id="PTHR10762">
    <property type="entry name" value="DIPHTHAMIDE BIOSYNTHESIS PROTEIN"/>
    <property type="match status" value="1"/>
</dbReference>
<evidence type="ECO:0000256" key="9">
    <source>
        <dbReference type="RuleBase" id="RU364133"/>
    </source>
</evidence>
<comment type="function">
    <text evidence="8 9">Required for the first step of diphthamide biosynthesis, a post-translational modification of histidine which occurs in elongation factor 2. DPH1 and DPH2 transfer a 3-amino-3-carboxypropyl (ACP) group from S-adenosyl-L-methionine (SAM) to a histidine residue, the reaction is assisted by a reduction system comprising DPH3 and a NADH-dependent reductase. Facilitates the reduction of the catalytic iron-sulfur cluster found in the DPH1 subunit.</text>
</comment>
<evidence type="ECO:0000256" key="8">
    <source>
        <dbReference type="ARBA" id="ARBA00045159"/>
    </source>
</evidence>
<evidence type="ECO:0000256" key="1">
    <source>
        <dbReference type="ARBA" id="ARBA00001966"/>
    </source>
</evidence>
<dbReference type="GO" id="GO:0017183">
    <property type="term" value="P:protein histidyl modification to diphthamide"/>
    <property type="evidence" value="ECO:0007669"/>
    <property type="project" value="UniProtKB-UniPathway"/>
</dbReference>
<dbReference type="NCBIfam" id="TIGR00322">
    <property type="entry name" value="diphth2_R"/>
    <property type="match status" value="1"/>
</dbReference>
<dbReference type="Gene3D" id="3.40.50.11860">
    <property type="entry name" value="Diphthamide synthesis DPH1/DPH2 domain 3"/>
    <property type="match status" value="1"/>
</dbReference>
<dbReference type="NCBIfam" id="TIGR00272">
    <property type="entry name" value="DPH2"/>
    <property type="match status" value="1"/>
</dbReference>
<name>A0A0L0CBR8_LUCCU</name>
<accession>A0A0L0CBR8</accession>
<evidence type="ECO:0000256" key="7">
    <source>
        <dbReference type="ARBA" id="ARBA00023014"/>
    </source>
</evidence>
<dbReference type="EMBL" id="JRES01000641">
    <property type="protein sequence ID" value="KNC29690.1"/>
    <property type="molecule type" value="Genomic_DNA"/>
</dbReference>
<comment type="caution">
    <text evidence="11">The sequence shown here is derived from an EMBL/GenBank/DDBJ whole genome shotgun (WGS) entry which is preliminary data.</text>
</comment>
<evidence type="ECO:0000313" key="12">
    <source>
        <dbReference type="Proteomes" id="UP000037069"/>
    </source>
</evidence>